<feature type="non-terminal residue" evidence="13">
    <location>
        <position position="80"/>
    </location>
</feature>
<comment type="pathway">
    <text evidence="3">Amine and polyamine biosynthesis; ectoine biosynthesis; L-ectoine from L-aspartate 4-semialdehyde: step 1/3.</text>
</comment>
<dbReference type="InterPro" id="IPR005814">
    <property type="entry name" value="Aminotrans_3"/>
</dbReference>
<evidence type="ECO:0000256" key="4">
    <source>
        <dbReference type="ARBA" id="ARBA00008954"/>
    </source>
</evidence>
<evidence type="ECO:0000256" key="5">
    <source>
        <dbReference type="ARBA" id="ARBA00013155"/>
    </source>
</evidence>
<comment type="similarity">
    <text evidence="4">Belongs to the class-III pyridoxal-phosphate-dependent aminotransferase family.</text>
</comment>
<comment type="function">
    <text evidence="2">Catalyzes reversively the conversion of L-aspartate beta-semialdehyde (ASA) to L-2,4-diaminobutyrate (DABA) by transamination with L-glutamate.</text>
</comment>
<dbReference type="Proteomes" id="UP001597365">
    <property type="component" value="Unassembled WGS sequence"/>
</dbReference>
<dbReference type="EC" id="2.6.1.76" evidence="5"/>
<keyword evidence="14" id="KW-1185">Reference proteome</keyword>
<dbReference type="InterPro" id="IPR004637">
    <property type="entry name" value="Dat"/>
</dbReference>
<dbReference type="GO" id="GO:0008483">
    <property type="term" value="F:transaminase activity"/>
    <property type="evidence" value="ECO:0007669"/>
    <property type="project" value="UniProtKB-KW"/>
</dbReference>
<dbReference type="SUPFAM" id="SSF53383">
    <property type="entry name" value="PLP-dependent transferases"/>
    <property type="match status" value="1"/>
</dbReference>
<dbReference type="PANTHER" id="PTHR43552:SF2">
    <property type="entry name" value="DIAMINOBUTYRATE--2-OXOGLUTARATE TRANSAMINASE"/>
    <property type="match status" value="1"/>
</dbReference>
<evidence type="ECO:0000313" key="13">
    <source>
        <dbReference type="EMBL" id="MFD1830606.1"/>
    </source>
</evidence>
<dbReference type="InterPro" id="IPR015424">
    <property type="entry name" value="PyrdxlP-dep_Trfase"/>
</dbReference>
<proteinExistence type="inferred from homology"/>
<evidence type="ECO:0000256" key="7">
    <source>
        <dbReference type="ARBA" id="ARBA00022576"/>
    </source>
</evidence>
<evidence type="ECO:0000256" key="6">
    <source>
        <dbReference type="ARBA" id="ARBA00014798"/>
    </source>
</evidence>
<comment type="catalytic activity">
    <reaction evidence="12">
        <text>L-2,4-diaminobutanoate + 2-oxoglutarate = L-aspartate 4-semialdehyde + L-glutamate</text>
        <dbReference type="Rhea" id="RHEA:11160"/>
        <dbReference type="ChEBI" id="CHEBI:16810"/>
        <dbReference type="ChEBI" id="CHEBI:29985"/>
        <dbReference type="ChEBI" id="CHEBI:58761"/>
        <dbReference type="ChEBI" id="CHEBI:537519"/>
        <dbReference type="EC" id="2.6.1.76"/>
    </reaction>
</comment>
<accession>A0ABW4PIL6</accession>
<evidence type="ECO:0000256" key="1">
    <source>
        <dbReference type="ARBA" id="ARBA00001933"/>
    </source>
</evidence>
<evidence type="ECO:0000256" key="9">
    <source>
        <dbReference type="ARBA" id="ARBA00029744"/>
    </source>
</evidence>
<protein>
    <recommendedName>
        <fullName evidence="6">Diaminobutyrate--2-oxoglutarate transaminase</fullName>
        <ecNumber evidence="5">2.6.1.76</ecNumber>
    </recommendedName>
    <alternativeName>
        <fullName evidence="10">DABA aminotransferase</fullName>
    </alternativeName>
    <alternativeName>
        <fullName evidence="11">Diaminobutyrate--2-oxoglutarate aminotransferase</fullName>
    </alternativeName>
    <alternativeName>
        <fullName evidence="9">L-2,4-diaminobutyric acid transaminase</fullName>
    </alternativeName>
</protein>
<comment type="caution">
    <text evidence="13">The sequence shown here is derived from an EMBL/GenBank/DDBJ whole genome shotgun (WGS) entry which is preliminary data.</text>
</comment>
<name>A0ABW4PIL6_9ACTN</name>
<dbReference type="Pfam" id="PF00202">
    <property type="entry name" value="Aminotran_3"/>
    <property type="match status" value="1"/>
</dbReference>
<comment type="cofactor">
    <cofactor evidence="1">
        <name>pyridoxal 5'-phosphate</name>
        <dbReference type="ChEBI" id="CHEBI:597326"/>
    </cofactor>
</comment>
<evidence type="ECO:0000256" key="11">
    <source>
        <dbReference type="ARBA" id="ARBA00031476"/>
    </source>
</evidence>
<evidence type="ECO:0000256" key="8">
    <source>
        <dbReference type="ARBA" id="ARBA00022679"/>
    </source>
</evidence>
<sequence length="80" mass="8881">MATIPVATSVFDALESEVRSYCRTWPAVFETARGSRLQDEDGRTYLDFFAGAGALNYGHNNPVLKRALLDYLERDGVTHG</sequence>
<dbReference type="PANTHER" id="PTHR43552">
    <property type="entry name" value="DIAMINOBUTYRATE--2-OXOGLUTARATE AMINOTRANSFERASE"/>
    <property type="match status" value="1"/>
</dbReference>
<evidence type="ECO:0000256" key="12">
    <source>
        <dbReference type="ARBA" id="ARBA00049111"/>
    </source>
</evidence>
<gene>
    <name evidence="13" type="ORF">ACFSJS_13120</name>
</gene>
<keyword evidence="7 13" id="KW-0032">Aminotransferase</keyword>
<organism evidence="13 14">
    <name type="scientific">Streptomyces desertarenae</name>
    <dbReference type="NCBI Taxonomy" id="2666184"/>
    <lineage>
        <taxon>Bacteria</taxon>
        <taxon>Bacillati</taxon>
        <taxon>Actinomycetota</taxon>
        <taxon>Actinomycetes</taxon>
        <taxon>Kitasatosporales</taxon>
        <taxon>Streptomycetaceae</taxon>
        <taxon>Streptomyces</taxon>
    </lineage>
</organism>
<evidence type="ECO:0000256" key="2">
    <source>
        <dbReference type="ARBA" id="ARBA00002189"/>
    </source>
</evidence>
<evidence type="ECO:0000256" key="3">
    <source>
        <dbReference type="ARBA" id="ARBA00004946"/>
    </source>
</evidence>
<keyword evidence="8" id="KW-0808">Transferase</keyword>
<dbReference type="Gene3D" id="3.90.1150.10">
    <property type="entry name" value="Aspartate Aminotransferase, domain 1"/>
    <property type="match status" value="1"/>
</dbReference>
<dbReference type="InterPro" id="IPR015422">
    <property type="entry name" value="PyrdxlP-dep_Trfase_small"/>
</dbReference>
<evidence type="ECO:0000256" key="10">
    <source>
        <dbReference type="ARBA" id="ARBA00030665"/>
    </source>
</evidence>
<dbReference type="RefSeq" id="WP_380899714.1">
    <property type="nucleotide sequence ID" value="NZ_JBHUFU010000007.1"/>
</dbReference>
<evidence type="ECO:0000313" key="14">
    <source>
        <dbReference type="Proteomes" id="UP001597365"/>
    </source>
</evidence>
<reference evidence="14" key="1">
    <citation type="journal article" date="2019" name="Int. J. Syst. Evol. Microbiol.">
        <title>The Global Catalogue of Microorganisms (GCM) 10K type strain sequencing project: providing services to taxonomists for standard genome sequencing and annotation.</title>
        <authorList>
            <consortium name="The Broad Institute Genomics Platform"/>
            <consortium name="The Broad Institute Genome Sequencing Center for Infectious Disease"/>
            <person name="Wu L."/>
            <person name="Ma J."/>
        </authorList>
    </citation>
    <scope>NUCLEOTIDE SEQUENCE [LARGE SCALE GENOMIC DNA]</scope>
    <source>
        <strain evidence="14">CGMCC 4.7455</strain>
    </source>
</reference>
<dbReference type="EMBL" id="JBHUFU010000007">
    <property type="protein sequence ID" value="MFD1830606.1"/>
    <property type="molecule type" value="Genomic_DNA"/>
</dbReference>